<feature type="compositionally biased region" description="Basic and acidic residues" evidence="1">
    <location>
        <begin position="457"/>
        <end position="467"/>
    </location>
</feature>
<proteinExistence type="predicted"/>
<feature type="compositionally biased region" description="Basic and acidic residues" evidence="1">
    <location>
        <begin position="435"/>
        <end position="446"/>
    </location>
</feature>
<reference evidence="3" key="1">
    <citation type="journal article" date="2013" name="Nature">
        <title>Draft genome of the wheat A-genome progenitor Triticum urartu.</title>
        <authorList>
            <person name="Ling H.Q."/>
            <person name="Zhao S."/>
            <person name="Liu D."/>
            <person name="Wang J."/>
            <person name="Sun H."/>
            <person name="Zhang C."/>
            <person name="Fan H."/>
            <person name="Li D."/>
            <person name="Dong L."/>
            <person name="Tao Y."/>
            <person name="Gao C."/>
            <person name="Wu H."/>
            <person name="Li Y."/>
            <person name="Cui Y."/>
            <person name="Guo X."/>
            <person name="Zheng S."/>
            <person name="Wang B."/>
            <person name="Yu K."/>
            <person name="Liang Q."/>
            <person name="Yang W."/>
            <person name="Lou X."/>
            <person name="Chen J."/>
            <person name="Feng M."/>
            <person name="Jian J."/>
            <person name="Zhang X."/>
            <person name="Luo G."/>
            <person name="Jiang Y."/>
            <person name="Liu J."/>
            <person name="Wang Z."/>
            <person name="Sha Y."/>
            <person name="Zhang B."/>
            <person name="Wu H."/>
            <person name="Tang D."/>
            <person name="Shen Q."/>
            <person name="Xue P."/>
            <person name="Zou S."/>
            <person name="Wang X."/>
            <person name="Liu X."/>
            <person name="Wang F."/>
            <person name="Yang Y."/>
            <person name="An X."/>
            <person name="Dong Z."/>
            <person name="Zhang K."/>
            <person name="Zhang X."/>
            <person name="Luo M.C."/>
            <person name="Dvorak J."/>
            <person name="Tong Y."/>
            <person name="Wang J."/>
            <person name="Yang H."/>
            <person name="Li Z."/>
            <person name="Wang D."/>
            <person name="Zhang A."/>
            <person name="Wang J."/>
        </authorList>
    </citation>
    <scope>NUCLEOTIDE SEQUENCE</scope>
</reference>
<dbReference type="eggNOG" id="ENOG502R6SF">
    <property type="taxonomic scope" value="Eukaryota"/>
</dbReference>
<name>M8AE05_TRIUA</name>
<feature type="chain" id="PRO_5009706794" evidence="2">
    <location>
        <begin position="28"/>
        <end position="477"/>
    </location>
</feature>
<gene>
    <name evidence="3" type="ORF">TRIUR3_18979</name>
</gene>
<sequence length="477" mass="49990">MAKPYKSSLLVTSLAFLIQQDVEVVDGFCQHDGVVTALVNGGGNGGNIFAFLEDTPSTPSPTGSGVSALSFLAPPGQPTTPTGGTLSGGLTFMDSPQKPTAGPTANGGFMFSASPEQPLTPASSPAGGGLASLSTEPSLSPREYHGGCAVASFPSPKHARTGSTDSGGLAFFPSPGPPIGHASSPTSPSFVFSASKILAPLVRKSGGGRKKRPRRQQGIVSTLRGSQQAIEPPQKVVKTYASVTAGETSRSSIQSGSSARPCCTFFTSPAKATPANGETSRSSGEQEARKACSEASSSTSPSGSGSTFVPAPAKHSSAGKASKQVHVGGELPWRREEKKTPYLRRQGHEANARGGPRLPRLDRPHPRPSGKGKPHAPHKTAVPSKKKKQLTPALESVKRKGRRHAVDAREEAAIINREEKFKAQYAALMTRVGKKAVEEVGEGEKPRPRRRPTTRRRTSEMRRRSPAADKLALYAGR</sequence>
<dbReference type="EMBL" id="KD127696">
    <property type="protein sequence ID" value="EMS58854.1"/>
    <property type="molecule type" value="Genomic_DNA"/>
</dbReference>
<feature type="compositionally biased region" description="Polar residues" evidence="1">
    <location>
        <begin position="218"/>
        <end position="229"/>
    </location>
</feature>
<feature type="compositionally biased region" description="Low complexity" evidence="1">
    <location>
        <begin position="296"/>
        <end position="307"/>
    </location>
</feature>
<evidence type="ECO:0000256" key="2">
    <source>
        <dbReference type="SAM" id="SignalP"/>
    </source>
</evidence>
<feature type="region of interest" description="Disordered" evidence="1">
    <location>
        <begin position="435"/>
        <end position="477"/>
    </location>
</feature>
<feature type="compositionally biased region" description="Basic residues" evidence="1">
    <location>
        <begin position="206"/>
        <end position="215"/>
    </location>
</feature>
<feature type="region of interest" description="Disordered" evidence="1">
    <location>
        <begin position="202"/>
        <end position="408"/>
    </location>
</feature>
<dbReference type="STRING" id="4572.M8AE05"/>
<feature type="compositionally biased region" description="Basic residues" evidence="1">
    <location>
        <begin position="366"/>
        <end position="389"/>
    </location>
</feature>
<dbReference type="AlphaFoldDB" id="M8AE05"/>
<protein>
    <submittedName>
        <fullName evidence="3">Uncharacterized protein</fullName>
    </submittedName>
</protein>
<feature type="compositionally biased region" description="Basic and acidic residues" evidence="1">
    <location>
        <begin position="332"/>
        <end position="351"/>
    </location>
</feature>
<feature type="compositionally biased region" description="Basic residues" evidence="1">
    <location>
        <begin position="447"/>
        <end position="456"/>
    </location>
</feature>
<organism evidence="3">
    <name type="scientific">Triticum urartu</name>
    <name type="common">Red wild einkorn</name>
    <name type="synonym">Crithodium urartu</name>
    <dbReference type="NCBI Taxonomy" id="4572"/>
    <lineage>
        <taxon>Eukaryota</taxon>
        <taxon>Viridiplantae</taxon>
        <taxon>Streptophyta</taxon>
        <taxon>Embryophyta</taxon>
        <taxon>Tracheophyta</taxon>
        <taxon>Spermatophyta</taxon>
        <taxon>Magnoliopsida</taxon>
        <taxon>Liliopsida</taxon>
        <taxon>Poales</taxon>
        <taxon>Poaceae</taxon>
        <taxon>BOP clade</taxon>
        <taxon>Pooideae</taxon>
        <taxon>Triticodae</taxon>
        <taxon>Triticeae</taxon>
        <taxon>Triticinae</taxon>
        <taxon>Triticum</taxon>
    </lineage>
</organism>
<evidence type="ECO:0000313" key="3">
    <source>
        <dbReference type="EMBL" id="EMS58854.1"/>
    </source>
</evidence>
<feature type="signal peptide" evidence="2">
    <location>
        <begin position="1"/>
        <end position="27"/>
    </location>
</feature>
<feature type="compositionally biased region" description="Low complexity" evidence="1">
    <location>
        <begin position="249"/>
        <end position="258"/>
    </location>
</feature>
<accession>M8AE05</accession>
<keyword evidence="2" id="KW-0732">Signal</keyword>
<evidence type="ECO:0000256" key="1">
    <source>
        <dbReference type="SAM" id="MobiDB-lite"/>
    </source>
</evidence>
<feature type="region of interest" description="Disordered" evidence="1">
    <location>
        <begin position="114"/>
        <end position="138"/>
    </location>
</feature>